<proteinExistence type="predicted"/>
<feature type="compositionally biased region" description="Gly residues" evidence="1">
    <location>
        <begin position="105"/>
        <end position="114"/>
    </location>
</feature>
<protein>
    <recommendedName>
        <fullName evidence="4">DUF834 domain-containing protein</fullName>
    </recommendedName>
</protein>
<dbReference type="EnsemblPlants" id="ORUFI08G13520.1">
    <property type="protein sequence ID" value="ORUFI08G13520.1"/>
    <property type="gene ID" value="ORUFI08G13520"/>
</dbReference>
<reference evidence="3" key="1">
    <citation type="submission" date="2013-06" db="EMBL/GenBank/DDBJ databases">
        <authorList>
            <person name="Zhao Q."/>
        </authorList>
    </citation>
    <scope>NUCLEOTIDE SEQUENCE</scope>
    <source>
        <strain evidence="3">cv. W1943</strain>
    </source>
</reference>
<evidence type="ECO:0008006" key="4">
    <source>
        <dbReference type="Google" id="ProtNLM"/>
    </source>
</evidence>
<keyword evidence="3" id="KW-1185">Reference proteome</keyword>
<name>A0A0E0QHX4_ORYRU</name>
<dbReference type="Proteomes" id="UP000008022">
    <property type="component" value="Unassembled WGS sequence"/>
</dbReference>
<feature type="region of interest" description="Disordered" evidence="1">
    <location>
        <begin position="1"/>
        <end position="62"/>
    </location>
</feature>
<feature type="compositionally biased region" description="Basic residues" evidence="1">
    <location>
        <begin position="82"/>
        <end position="91"/>
    </location>
</feature>
<reference evidence="2" key="2">
    <citation type="submission" date="2015-06" db="UniProtKB">
        <authorList>
            <consortium name="EnsemblPlants"/>
        </authorList>
    </citation>
    <scope>IDENTIFICATION</scope>
</reference>
<feature type="region of interest" description="Disordered" evidence="1">
    <location>
        <begin position="75"/>
        <end position="131"/>
    </location>
</feature>
<evidence type="ECO:0000256" key="1">
    <source>
        <dbReference type="SAM" id="MobiDB-lite"/>
    </source>
</evidence>
<dbReference type="HOGENOM" id="CLU_1848299_0_0_1"/>
<dbReference type="Gramene" id="ORUFI08G13520.1">
    <property type="protein sequence ID" value="ORUFI08G13520.1"/>
    <property type="gene ID" value="ORUFI08G13520"/>
</dbReference>
<sequence length="131" mass="12812">MARDDREVEAAVPSGASGCRSEGEAEPASDGWEAAAFGGPGRESTSPDLVEAGSGGGGGGGVRQSVWEALAAGSGFPEARSGVRRSGRFRRLGCGSTPPDLVEAGSGGVGGGGVQQSMGEALATGTRIHVP</sequence>
<organism evidence="2 3">
    <name type="scientific">Oryza rufipogon</name>
    <name type="common">Brownbeard rice</name>
    <name type="synonym">Asian wild rice</name>
    <dbReference type="NCBI Taxonomy" id="4529"/>
    <lineage>
        <taxon>Eukaryota</taxon>
        <taxon>Viridiplantae</taxon>
        <taxon>Streptophyta</taxon>
        <taxon>Embryophyta</taxon>
        <taxon>Tracheophyta</taxon>
        <taxon>Spermatophyta</taxon>
        <taxon>Magnoliopsida</taxon>
        <taxon>Liliopsida</taxon>
        <taxon>Poales</taxon>
        <taxon>Poaceae</taxon>
        <taxon>BOP clade</taxon>
        <taxon>Oryzoideae</taxon>
        <taxon>Oryzeae</taxon>
        <taxon>Oryzinae</taxon>
        <taxon>Oryza</taxon>
    </lineage>
</organism>
<feature type="compositionally biased region" description="Gly residues" evidence="1">
    <location>
        <begin position="53"/>
        <end position="62"/>
    </location>
</feature>
<dbReference type="AlphaFoldDB" id="A0A0E0QHX4"/>
<accession>A0A0E0QHX4</accession>
<evidence type="ECO:0000313" key="2">
    <source>
        <dbReference type="EnsemblPlants" id="ORUFI08G13520.1"/>
    </source>
</evidence>
<evidence type="ECO:0000313" key="3">
    <source>
        <dbReference type="Proteomes" id="UP000008022"/>
    </source>
</evidence>